<dbReference type="RefSeq" id="WP_289409781.1">
    <property type="nucleotide sequence ID" value="NZ_JAUCDY010000002.1"/>
</dbReference>
<dbReference type="CDD" id="cd00267">
    <property type="entry name" value="ABC_ATPase"/>
    <property type="match status" value="1"/>
</dbReference>
<evidence type="ECO:0000256" key="2">
    <source>
        <dbReference type="ARBA" id="ARBA00022840"/>
    </source>
</evidence>
<evidence type="ECO:0000313" key="3">
    <source>
        <dbReference type="EMBL" id="MDM7857129.1"/>
    </source>
</evidence>
<dbReference type="InterPro" id="IPR027417">
    <property type="entry name" value="P-loop_NTPase"/>
</dbReference>
<dbReference type="PANTHER" id="PTHR12169">
    <property type="entry name" value="ATPASE N2B"/>
    <property type="match status" value="1"/>
</dbReference>
<dbReference type="InterPro" id="IPR005654">
    <property type="entry name" value="ATPase_AFG1-like"/>
</dbReference>
<evidence type="ECO:0000256" key="1">
    <source>
        <dbReference type="ARBA" id="ARBA00022741"/>
    </source>
</evidence>
<dbReference type="Proteomes" id="UP001241056">
    <property type="component" value="Unassembled WGS sequence"/>
</dbReference>
<keyword evidence="3" id="KW-0131">Cell cycle</keyword>
<sequence>MFKNKQSESPQDWYARALKGGFVADRAQEQAIQVLTQSHQAIMQAHYAQGSVYLWGPVGRGKTWLMDNFFAQLAVPAKRQHFHHFMQWLHQRLNQLSGTANPLQRVARELAAEIKVLCFDEVFVNDIADAILLGSVFQVLFEHGLAIIMTSNQPPHELYIDGFNRERFLPAIAAIEKNMQVVAVDGGQDHRLHEGDTVERYWVRQAEQASVLPQLFKQLNQGEAAKASELNLAGRAMQVLGCSERILYCDFAELCMQPFSALDFIELCDRFDSVLLANVPRLTSNKNVPAIARGTEDAVQQVQAGERKLPRLTRLDDAVRRFIALIDECYDRKVVLYIEAQVPMENLYMEGYLSFAFRRAYSRLREMQLRTFSDR</sequence>
<evidence type="ECO:0000313" key="4">
    <source>
        <dbReference type="Proteomes" id="UP001241056"/>
    </source>
</evidence>
<dbReference type="SUPFAM" id="SSF52540">
    <property type="entry name" value="P-loop containing nucleoside triphosphate hydrolases"/>
    <property type="match status" value="1"/>
</dbReference>
<keyword evidence="1" id="KW-0547">Nucleotide-binding</keyword>
<dbReference type="PANTHER" id="PTHR12169:SF6">
    <property type="entry name" value="AFG1-LIKE ATPASE"/>
    <property type="match status" value="1"/>
</dbReference>
<dbReference type="EMBL" id="JAUCDY010000002">
    <property type="protein sequence ID" value="MDM7857129.1"/>
    <property type="molecule type" value="Genomic_DNA"/>
</dbReference>
<keyword evidence="3" id="KW-0132">Cell division</keyword>
<comment type="caution">
    <text evidence="3">The sequence shown here is derived from an EMBL/GenBank/DDBJ whole genome shotgun (WGS) entry which is preliminary data.</text>
</comment>
<name>A0ABT7SNN6_9GAMM</name>
<protein>
    <submittedName>
        <fullName evidence="3">Cell division protein ZapE</fullName>
    </submittedName>
</protein>
<dbReference type="NCBIfam" id="NF040713">
    <property type="entry name" value="ZapE"/>
    <property type="match status" value="1"/>
</dbReference>
<dbReference type="Pfam" id="PF03969">
    <property type="entry name" value="AFG1_ATPase"/>
    <property type="match status" value="2"/>
</dbReference>
<gene>
    <name evidence="3" type="primary">zapE</name>
    <name evidence="3" type="ORF">QEZ41_02390</name>
</gene>
<reference evidence="3 4" key="1">
    <citation type="submission" date="2023-06" db="EMBL/GenBank/DDBJ databases">
        <title>Thiopseudomonas sp. CY1220 draft genome sequence.</title>
        <authorList>
            <person name="Zhao G."/>
            <person name="An M."/>
        </authorList>
    </citation>
    <scope>NUCLEOTIDE SEQUENCE [LARGE SCALE GENOMIC DNA]</scope>
    <source>
        <strain evidence="3 4">CY1220</strain>
    </source>
</reference>
<keyword evidence="2" id="KW-0067">ATP-binding</keyword>
<proteinExistence type="predicted"/>
<dbReference type="Gene3D" id="3.40.50.300">
    <property type="entry name" value="P-loop containing nucleotide triphosphate hydrolases"/>
    <property type="match status" value="1"/>
</dbReference>
<accession>A0ABT7SNN6</accession>
<dbReference type="GO" id="GO:0051301">
    <property type="term" value="P:cell division"/>
    <property type="evidence" value="ECO:0007669"/>
    <property type="project" value="UniProtKB-KW"/>
</dbReference>
<organism evidence="3 4">
    <name type="scientific">Thiopseudomonas acetoxidans</name>
    <dbReference type="NCBI Taxonomy" id="3041622"/>
    <lineage>
        <taxon>Bacteria</taxon>
        <taxon>Pseudomonadati</taxon>
        <taxon>Pseudomonadota</taxon>
        <taxon>Gammaproteobacteria</taxon>
        <taxon>Pseudomonadales</taxon>
        <taxon>Pseudomonadaceae</taxon>
        <taxon>Thiopseudomonas</taxon>
    </lineage>
</organism>
<keyword evidence="4" id="KW-1185">Reference proteome</keyword>